<dbReference type="Proteomes" id="UP000314294">
    <property type="component" value="Unassembled WGS sequence"/>
</dbReference>
<reference evidence="2 3" key="1">
    <citation type="submission" date="2019-03" db="EMBL/GenBank/DDBJ databases">
        <title>First draft genome of Liparis tanakae, snailfish: a comprehensive survey of snailfish specific genes.</title>
        <authorList>
            <person name="Kim W."/>
            <person name="Song I."/>
            <person name="Jeong J.-H."/>
            <person name="Kim D."/>
            <person name="Kim S."/>
            <person name="Ryu S."/>
            <person name="Song J.Y."/>
            <person name="Lee S.K."/>
        </authorList>
    </citation>
    <scope>NUCLEOTIDE SEQUENCE [LARGE SCALE GENOMIC DNA]</scope>
    <source>
        <tissue evidence="2">Muscle</tissue>
    </source>
</reference>
<gene>
    <name evidence="2" type="ORF">EYF80_011087</name>
</gene>
<evidence type="ECO:0000256" key="1">
    <source>
        <dbReference type="SAM" id="MobiDB-lite"/>
    </source>
</evidence>
<organism evidence="2 3">
    <name type="scientific">Liparis tanakae</name>
    <name type="common">Tanaka's snailfish</name>
    <dbReference type="NCBI Taxonomy" id="230148"/>
    <lineage>
        <taxon>Eukaryota</taxon>
        <taxon>Metazoa</taxon>
        <taxon>Chordata</taxon>
        <taxon>Craniata</taxon>
        <taxon>Vertebrata</taxon>
        <taxon>Euteleostomi</taxon>
        <taxon>Actinopterygii</taxon>
        <taxon>Neopterygii</taxon>
        <taxon>Teleostei</taxon>
        <taxon>Neoteleostei</taxon>
        <taxon>Acanthomorphata</taxon>
        <taxon>Eupercaria</taxon>
        <taxon>Perciformes</taxon>
        <taxon>Cottioidei</taxon>
        <taxon>Cottales</taxon>
        <taxon>Liparidae</taxon>
        <taxon>Liparis</taxon>
    </lineage>
</organism>
<name>A0A4Z2INE8_9TELE</name>
<feature type="region of interest" description="Disordered" evidence="1">
    <location>
        <begin position="155"/>
        <end position="215"/>
    </location>
</feature>
<feature type="compositionally biased region" description="Basic residues" evidence="1">
    <location>
        <begin position="191"/>
        <end position="207"/>
    </location>
</feature>
<comment type="caution">
    <text evidence="2">The sequence shown here is derived from an EMBL/GenBank/DDBJ whole genome shotgun (WGS) entry which is preliminary data.</text>
</comment>
<dbReference type="AlphaFoldDB" id="A0A4Z2INE8"/>
<accession>A0A4Z2INE8</accession>
<evidence type="ECO:0000313" key="3">
    <source>
        <dbReference type="Proteomes" id="UP000314294"/>
    </source>
</evidence>
<feature type="compositionally biased region" description="Basic and acidic residues" evidence="1">
    <location>
        <begin position="1"/>
        <end position="24"/>
    </location>
</feature>
<feature type="region of interest" description="Disordered" evidence="1">
    <location>
        <begin position="1"/>
        <end position="49"/>
    </location>
</feature>
<evidence type="ECO:0000313" key="2">
    <source>
        <dbReference type="EMBL" id="TNN78683.1"/>
    </source>
</evidence>
<sequence>MGTAGHRREDERSSAEMRRAEGLKLKLKQTQRGPRGAGGGAAGPRGQSHQLHLGPRVLLDHCFFHGYRILAFVLMDYITGWRINQCPGTGVKARDSWQTSQQPAGAAVGLEDQADPSQMVREREEEEEEEEERDAQKLKDIKNCAAVKRYNDIGADKRSPLHAHGTPHASRKCPGKISDKVSAPGDSRLLRINKRKKRTKRTKRRGLPRSSGSRC</sequence>
<feature type="compositionally biased region" description="Acidic residues" evidence="1">
    <location>
        <begin position="124"/>
        <end position="133"/>
    </location>
</feature>
<dbReference type="EMBL" id="SRLO01000071">
    <property type="protein sequence ID" value="TNN78683.1"/>
    <property type="molecule type" value="Genomic_DNA"/>
</dbReference>
<keyword evidence="3" id="KW-1185">Reference proteome</keyword>
<protein>
    <submittedName>
        <fullName evidence="2">Uncharacterized protein</fullName>
    </submittedName>
</protein>
<feature type="region of interest" description="Disordered" evidence="1">
    <location>
        <begin position="89"/>
        <end position="138"/>
    </location>
</feature>
<proteinExistence type="predicted"/>